<dbReference type="Pfam" id="PF04341">
    <property type="entry name" value="DUF485"/>
    <property type="match status" value="1"/>
</dbReference>
<reference evidence="2 3" key="1">
    <citation type="journal article" date="2024" name="Chem. Sci.">
        <title>Discovery of megapolipeptins by genome mining of a Burkholderiales bacteria collection.</title>
        <authorList>
            <person name="Paulo B.S."/>
            <person name="Recchia M.J.J."/>
            <person name="Lee S."/>
            <person name="Fergusson C.H."/>
            <person name="Romanowski S.B."/>
            <person name="Hernandez A."/>
            <person name="Krull N."/>
            <person name="Liu D.Y."/>
            <person name="Cavanagh H."/>
            <person name="Bos A."/>
            <person name="Gray C.A."/>
            <person name="Murphy B.T."/>
            <person name="Linington R.G."/>
            <person name="Eustaquio A.S."/>
        </authorList>
    </citation>
    <scope>NUCLEOTIDE SEQUENCE [LARGE SCALE GENOMIC DNA]</scope>
    <source>
        <strain evidence="2 3">RL16-012-BIC-B</strain>
    </source>
</reference>
<comment type="caution">
    <text evidence="2">The sequence shown here is derived from an EMBL/GenBank/DDBJ whole genome shotgun (WGS) entry which is preliminary data.</text>
</comment>
<feature type="transmembrane region" description="Helical" evidence="1">
    <location>
        <begin position="63"/>
        <end position="83"/>
    </location>
</feature>
<gene>
    <name evidence="2" type="ORF">PQR66_03685</name>
</gene>
<evidence type="ECO:0000313" key="3">
    <source>
        <dbReference type="Proteomes" id="UP001629249"/>
    </source>
</evidence>
<keyword evidence="1" id="KW-0472">Membrane</keyword>
<evidence type="ECO:0000256" key="1">
    <source>
        <dbReference type="SAM" id="Phobius"/>
    </source>
</evidence>
<protein>
    <submittedName>
        <fullName evidence="2">DUF485 domain-containing protein</fullName>
    </submittedName>
</protein>
<sequence length="103" mass="11235">METTELSAVRSTSLFASLVRRRRRFVIGLTAATLIPYYAFILVAAFVPKLLATRLPGGGVMNIGWPIGVVLIIGTWLLTGLYVRRANGEFDALTAKILAGENR</sequence>
<dbReference type="PANTHER" id="PTHR38598">
    <property type="entry name" value="INNER MEMBRANE PROTEIN YJCH"/>
    <property type="match status" value="1"/>
</dbReference>
<organism evidence="2 3">
    <name type="scientific">Paraburkholderia agricolaris</name>
    <dbReference type="NCBI Taxonomy" id="2152888"/>
    <lineage>
        <taxon>Bacteria</taxon>
        <taxon>Pseudomonadati</taxon>
        <taxon>Pseudomonadota</taxon>
        <taxon>Betaproteobacteria</taxon>
        <taxon>Burkholderiales</taxon>
        <taxon>Burkholderiaceae</taxon>
        <taxon>Paraburkholderia</taxon>
    </lineage>
</organism>
<keyword evidence="1" id="KW-1133">Transmembrane helix</keyword>
<dbReference type="InterPro" id="IPR052959">
    <property type="entry name" value="Inner_membrane_assoc"/>
</dbReference>
<name>A0ABW8ZIC6_9BURK</name>
<dbReference type="Proteomes" id="UP001629249">
    <property type="component" value="Unassembled WGS sequence"/>
</dbReference>
<dbReference type="EMBL" id="JAQQFN010000002">
    <property type="protein sequence ID" value="MFL9882108.1"/>
    <property type="molecule type" value="Genomic_DNA"/>
</dbReference>
<keyword evidence="1" id="KW-0812">Transmembrane</keyword>
<dbReference type="PANTHER" id="PTHR38598:SF1">
    <property type="entry name" value="INNER MEMBRANE PROTEIN YJCH"/>
    <property type="match status" value="1"/>
</dbReference>
<keyword evidence="3" id="KW-1185">Reference proteome</keyword>
<accession>A0ABW8ZIC6</accession>
<evidence type="ECO:0000313" key="2">
    <source>
        <dbReference type="EMBL" id="MFL9882108.1"/>
    </source>
</evidence>
<proteinExistence type="predicted"/>
<dbReference type="InterPro" id="IPR007436">
    <property type="entry name" value="DUF485"/>
</dbReference>
<feature type="transmembrane region" description="Helical" evidence="1">
    <location>
        <begin position="25"/>
        <end position="51"/>
    </location>
</feature>
<dbReference type="RefSeq" id="WP_153136097.1">
    <property type="nucleotide sequence ID" value="NZ_JAQQFH010000024.1"/>
</dbReference>